<sequence length="122" mass="14208">MSICIYEHESYRGFLKDFFHQKQKANKSYSLRAFARDLGLTPQTLSLTLKNKRRMSLESASRITKKLQMPLCEAAYFLDLVIFCDIAEEAAKEIVAQRIKNAQHNYFEKNGTQVFKLHRASE</sequence>
<keyword evidence="3" id="KW-1185">Reference proteome</keyword>
<dbReference type="HOGENOM" id="CLU_2022199_0_0_7"/>
<organism evidence="2 3">
    <name type="scientific">Pseudobdellovibrio exovorus JSS</name>
    <dbReference type="NCBI Taxonomy" id="1184267"/>
    <lineage>
        <taxon>Bacteria</taxon>
        <taxon>Pseudomonadati</taxon>
        <taxon>Bdellovibrionota</taxon>
        <taxon>Bdellovibrionia</taxon>
        <taxon>Bdellovibrionales</taxon>
        <taxon>Pseudobdellovibrionaceae</taxon>
        <taxon>Pseudobdellovibrio</taxon>
    </lineage>
</organism>
<dbReference type="NCBIfam" id="TIGR02147">
    <property type="entry name" value="Fsuc_second"/>
    <property type="match status" value="1"/>
</dbReference>
<dbReference type="KEGG" id="bex:A11Q_112"/>
<dbReference type="PATRIC" id="fig|1184267.3.peg.115"/>
<dbReference type="STRING" id="1184267.A11Q_112"/>
<evidence type="ECO:0000259" key="1">
    <source>
        <dbReference type="PROSITE" id="PS50943"/>
    </source>
</evidence>
<accession>M4V4R6</accession>
<dbReference type="InterPro" id="IPR001387">
    <property type="entry name" value="Cro/C1-type_HTH"/>
</dbReference>
<dbReference type="EMBL" id="CP003537">
    <property type="protein sequence ID" value="AGH94332.1"/>
    <property type="molecule type" value="Genomic_DNA"/>
</dbReference>
<dbReference type="InterPro" id="IPR010982">
    <property type="entry name" value="Lambda_DNA-bd_dom_sf"/>
</dbReference>
<evidence type="ECO:0000313" key="3">
    <source>
        <dbReference type="Proteomes" id="UP000012040"/>
    </source>
</evidence>
<name>M4V4R6_9BACT</name>
<dbReference type="PROSITE" id="PS50943">
    <property type="entry name" value="HTH_CROC1"/>
    <property type="match status" value="1"/>
</dbReference>
<proteinExistence type="predicted"/>
<dbReference type="SUPFAM" id="SSF47413">
    <property type="entry name" value="lambda repressor-like DNA-binding domains"/>
    <property type="match status" value="1"/>
</dbReference>
<dbReference type="GO" id="GO:0003677">
    <property type="term" value="F:DNA binding"/>
    <property type="evidence" value="ECO:0007669"/>
    <property type="project" value="InterPro"/>
</dbReference>
<dbReference type="AlphaFoldDB" id="M4V4R6"/>
<feature type="domain" description="HTH cro/C1-type" evidence="1">
    <location>
        <begin position="27"/>
        <end position="74"/>
    </location>
</feature>
<evidence type="ECO:0000313" key="2">
    <source>
        <dbReference type="EMBL" id="AGH94332.1"/>
    </source>
</evidence>
<dbReference type="InterPro" id="IPR011873">
    <property type="entry name" value="CHP02147"/>
</dbReference>
<gene>
    <name evidence="2" type="ORF">A11Q_112</name>
</gene>
<dbReference type="Proteomes" id="UP000012040">
    <property type="component" value="Chromosome"/>
</dbReference>
<reference evidence="2 3" key="1">
    <citation type="journal article" date="2013" name="ISME J.">
        <title>By their genes ye shall know them: genomic signatures of predatory bacteria.</title>
        <authorList>
            <person name="Pasternak Z."/>
            <person name="Pietrokovski S."/>
            <person name="Rotem O."/>
            <person name="Gophna U."/>
            <person name="Lurie-Weinberger M.N."/>
            <person name="Jurkevitch E."/>
        </authorList>
    </citation>
    <scope>NUCLEOTIDE SEQUENCE [LARGE SCALE GENOMIC DNA]</scope>
    <source>
        <strain evidence="2 3">JSS</strain>
    </source>
</reference>
<dbReference type="Gene3D" id="1.10.260.40">
    <property type="entry name" value="lambda repressor-like DNA-binding domains"/>
    <property type="match status" value="1"/>
</dbReference>
<protein>
    <recommendedName>
        <fullName evidence="1">HTH cro/C1-type domain-containing protein</fullName>
    </recommendedName>
</protein>